<keyword evidence="1" id="KW-0812">Transmembrane</keyword>
<name>A0A1G6VYH7_9PSEU</name>
<protein>
    <recommendedName>
        <fullName evidence="4">PAP2 superfamily protein</fullName>
    </recommendedName>
</protein>
<reference evidence="3" key="1">
    <citation type="submission" date="2016-10" db="EMBL/GenBank/DDBJ databases">
        <authorList>
            <person name="Varghese N."/>
            <person name="Submissions S."/>
        </authorList>
    </citation>
    <scope>NUCLEOTIDE SEQUENCE [LARGE SCALE GENOMIC DNA]</scope>
    <source>
        <strain evidence="3">IBRC-M 10403</strain>
    </source>
</reference>
<proteinExistence type="predicted"/>
<evidence type="ECO:0008006" key="4">
    <source>
        <dbReference type="Google" id="ProtNLM"/>
    </source>
</evidence>
<feature type="transmembrane region" description="Helical" evidence="1">
    <location>
        <begin position="145"/>
        <end position="166"/>
    </location>
</feature>
<feature type="transmembrane region" description="Helical" evidence="1">
    <location>
        <begin position="115"/>
        <end position="138"/>
    </location>
</feature>
<dbReference type="EMBL" id="FMZZ01000013">
    <property type="protein sequence ID" value="SDD57835.1"/>
    <property type="molecule type" value="Genomic_DNA"/>
</dbReference>
<sequence>MSTTTPDATPRTPRRRLARWTTELLAPWVWVLGLPLAVAWSVTHQPGPTLLWGLIVGITGSVIPMVVIVRGARRGAWDSHHVNNREGRVVPFAACVSSLALGWVALALGDAPDQMIALTAAMFATLVVAVVVTFTAHWKVSMHAAVAAGATIILMVTYHPLIALALGPAVLLVCWSRVELRDHTTAQVLIGAALGVLVGGGLYWLLA</sequence>
<evidence type="ECO:0000313" key="3">
    <source>
        <dbReference type="Proteomes" id="UP000199501"/>
    </source>
</evidence>
<accession>A0A1G6VYH7</accession>
<feature type="transmembrane region" description="Helical" evidence="1">
    <location>
        <begin position="49"/>
        <end position="69"/>
    </location>
</feature>
<keyword evidence="1" id="KW-1133">Transmembrane helix</keyword>
<dbReference type="Proteomes" id="UP000199501">
    <property type="component" value="Unassembled WGS sequence"/>
</dbReference>
<gene>
    <name evidence="2" type="ORF">SAMN05216174_113130</name>
</gene>
<feature type="transmembrane region" description="Helical" evidence="1">
    <location>
        <begin position="89"/>
        <end position="109"/>
    </location>
</feature>
<feature type="transmembrane region" description="Helical" evidence="1">
    <location>
        <begin position="24"/>
        <end position="43"/>
    </location>
</feature>
<dbReference type="STRING" id="1271860.SAMN05216174_113130"/>
<keyword evidence="1" id="KW-0472">Membrane</keyword>
<feature type="transmembrane region" description="Helical" evidence="1">
    <location>
        <begin position="186"/>
        <end position="206"/>
    </location>
</feature>
<dbReference type="AlphaFoldDB" id="A0A1G6VYH7"/>
<dbReference type="Gene3D" id="1.20.144.10">
    <property type="entry name" value="Phosphatidic acid phosphatase type 2/haloperoxidase"/>
    <property type="match status" value="1"/>
</dbReference>
<evidence type="ECO:0000313" key="2">
    <source>
        <dbReference type="EMBL" id="SDD57835.1"/>
    </source>
</evidence>
<evidence type="ECO:0000256" key="1">
    <source>
        <dbReference type="SAM" id="Phobius"/>
    </source>
</evidence>
<dbReference type="OrthoDB" id="4935320at2"/>
<organism evidence="2 3">
    <name type="scientific">Actinokineospora iranica</name>
    <dbReference type="NCBI Taxonomy" id="1271860"/>
    <lineage>
        <taxon>Bacteria</taxon>
        <taxon>Bacillati</taxon>
        <taxon>Actinomycetota</taxon>
        <taxon>Actinomycetes</taxon>
        <taxon>Pseudonocardiales</taxon>
        <taxon>Pseudonocardiaceae</taxon>
        <taxon>Actinokineospora</taxon>
    </lineage>
</organism>
<keyword evidence="3" id="KW-1185">Reference proteome</keyword>